<protein>
    <recommendedName>
        <fullName evidence="4">Choline/carnitine acyltransferase domain-containing protein</fullName>
    </recommendedName>
</protein>
<feature type="domain" description="Choline/carnitine acyltransferase" evidence="4">
    <location>
        <begin position="50"/>
        <end position="111"/>
    </location>
</feature>
<keyword evidence="6" id="KW-1185">Reference proteome</keyword>
<evidence type="ECO:0000259" key="4">
    <source>
        <dbReference type="Pfam" id="PF00755"/>
    </source>
</evidence>
<evidence type="ECO:0000256" key="2">
    <source>
        <dbReference type="ARBA" id="ARBA00023315"/>
    </source>
</evidence>
<dbReference type="AlphaFoldDB" id="A0A3S5BQD2"/>
<dbReference type="OrthoDB" id="240216at2759"/>
<dbReference type="GO" id="GO:0016747">
    <property type="term" value="F:acyltransferase activity, transferring groups other than amino-acyl groups"/>
    <property type="evidence" value="ECO:0007669"/>
    <property type="project" value="UniProtKB-ARBA"/>
</dbReference>
<dbReference type="InterPro" id="IPR000542">
    <property type="entry name" value="Carn_acyl_trans"/>
</dbReference>
<dbReference type="InterPro" id="IPR039551">
    <property type="entry name" value="Cho/carn_acyl_trans"/>
</dbReference>
<dbReference type="SUPFAM" id="SSF52777">
    <property type="entry name" value="CoA-dependent acyltransferases"/>
    <property type="match status" value="1"/>
</dbReference>
<organism evidence="5 6">
    <name type="scientific">Protopolystoma xenopodis</name>
    <dbReference type="NCBI Taxonomy" id="117903"/>
    <lineage>
        <taxon>Eukaryota</taxon>
        <taxon>Metazoa</taxon>
        <taxon>Spiralia</taxon>
        <taxon>Lophotrochozoa</taxon>
        <taxon>Platyhelminthes</taxon>
        <taxon>Monogenea</taxon>
        <taxon>Polyopisthocotylea</taxon>
        <taxon>Polystomatidea</taxon>
        <taxon>Polystomatidae</taxon>
        <taxon>Protopolystoma</taxon>
    </lineage>
</organism>
<dbReference type="Proteomes" id="UP000784294">
    <property type="component" value="Unassembled WGS sequence"/>
</dbReference>
<evidence type="ECO:0000256" key="3">
    <source>
        <dbReference type="ARBA" id="ARBA00048999"/>
    </source>
</evidence>
<keyword evidence="2" id="KW-0808">Transferase</keyword>
<dbReference type="UniPathway" id="UPA00659"/>
<keyword evidence="2" id="KW-0012">Acyltransferase</keyword>
<evidence type="ECO:0000313" key="5">
    <source>
        <dbReference type="EMBL" id="VEL34488.1"/>
    </source>
</evidence>
<dbReference type="Pfam" id="PF00755">
    <property type="entry name" value="Carn_acyltransf"/>
    <property type="match status" value="1"/>
</dbReference>
<accession>A0A3S5BQD2</accession>
<proteinExistence type="predicted"/>
<dbReference type="EMBL" id="CAAALY010247755">
    <property type="protein sequence ID" value="VEL34488.1"/>
    <property type="molecule type" value="Genomic_DNA"/>
</dbReference>
<gene>
    <name evidence="5" type="ORF">PXEA_LOCUS27928</name>
</gene>
<comment type="catalytic activity">
    <reaction evidence="3">
        <text>4,8-dimethylnonanoyl-CoA + (R)-carnitine = O-4,8-dimethylnonanoyl-(R)-carnitine + CoA</text>
        <dbReference type="Rhea" id="RHEA:44860"/>
        <dbReference type="ChEBI" id="CHEBI:16347"/>
        <dbReference type="ChEBI" id="CHEBI:57287"/>
        <dbReference type="ChEBI" id="CHEBI:77061"/>
        <dbReference type="ChEBI" id="CHEBI:84654"/>
    </reaction>
</comment>
<evidence type="ECO:0000256" key="1">
    <source>
        <dbReference type="ARBA" id="ARBA00005005"/>
    </source>
</evidence>
<dbReference type="PANTHER" id="PTHR22589">
    <property type="entry name" value="CARNITINE O-ACYLTRANSFERASE"/>
    <property type="match status" value="1"/>
</dbReference>
<comment type="pathway">
    <text evidence="1">Lipid metabolism; fatty acid beta-oxidation.</text>
</comment>
<dbReference type="PANTHER" id="PTHR22589:SF103">
    <property type="entry name" value="CARNITINE O-ACETYL-TRANSFERASE, ISOFORM A-RELATED"/>
    <property type="match status" value="1"/>
</dbReference>
<evidence type="ECO:0000313" key="6">
    <source>
        <dbReference type="Proteomes" id="UP000784294"/>
    </source>
</evidence>
<reference evidence="5" key="1">
    <citation type="submission" date="2018-11" db="EMBL/GenBank/DDBJ databases">
        <authorList>
            <consortium name="Pathogen Informatics"/>
        </authorList>
    </citation>
    <scope>NUCLEOTIDE SEQUENCE</scope>
</reference>
<comment type="caution">
    <text evidence="5">The sequence shown here is derived from an EMBL/GenBank/DDBJ whole genome shotgun (WGS) entry which is preliminary data.</text>
</comment>
<dbReference type="InterPro" id="IPR042572">
    <property type="entry name" value="Carn_acyl_trans_N"/>
</dbReference>
<name>A0A3S5BQD2_9PLAT</name>
<dbReference type="GO" id="GO:0006635">
    <property type="term" value="P:fatty acid beta-oxidation"/>
    <property type="evidence" value="ECO:0007669"/>
    <property type="project" value="UniProtKB-UniPathway"/>
</dbReference>
<sequence length="123" mass="14273">MLSGLNWHSQIRKRARTIGMSRVKEFVRRISSHDLEQYPDWDLSRPLPRLPVPDLRVTLNRYLRLVAPNVTAKDFERTRLLVEEFGRVGGEGEKLQASLKALAEKKVNWVSLAMFCVNKLHGY</sequence>
<dbReference type="Gene3D" id="1.10.275.20">
    <property type="entry name" value="Choline/Carnitine o-acyltransferase"/>
    <property type="match status" value="1"/>
</dbReference>